<keyword evidence="2" id="KW-0472">Membrane</keyword>
<feature type="transmembrane region" description="Helical" evidence="2">
    <location>
        <begin position="110"/>
        <end position="128"/>
    </location>
</feature>
<organism evidence="4 5">
    <name type="scientific">Microthyrium microscopicum</name>
    <dbReference type="NCBI Taxonomy" id="703497"/>
    <lineage>
        <taxon>Eukaryota</taxon>
        <taxon>Fungi</taxon>
        <taxon>Dikarya</taxon>
        <taxon>Ascomycota</taxon>
        <taxon>Pezizomycotina</taxon>
        <taxon>Dothideomycetes</taxon>
        <taxon>Dothideomycetes incertae sedis</taxon>
        <taxon>Microthyriales</taxon>
        <taxon>Microthyriaceae</taxon>
        <taxon>Microthyrium</taxon>
    </lineage>
</organism>
<sequence length="332" mass="36175">MKFDAAGWVSVVELVVFIPSLITAIIICSRHGFTRASGWLYTLILCLVRIIGAVCQLMTYHDSSTGLIKAMIIIDSIGLSPLLFATLGMLSRLVDWINSKGQGFLGMKHFRLLQLLISLGLILSIAGGSGSTNPDGTVSIATTSKVGIVLYILAFVGICFVLAICMSNIGSIPSGEKRIAFGVIIALPFILVRLAYSALVVFVHNHTFSVIDGSVAVHVAMAVVEEFAVVFIYLLLGFLVERLGANAGPLATRQWKDKSNKRGSRSRSSHSRPRHERRRSRGSSANRAAVHTPVYAPVPVHYAGAQEQQGYQQQNLREYQQQTAYDPGFDRV</sequence>
<dbReference type="EMBL" id="MU004234">
    <property type="protein sequence ID" value="KAF2670031.1"/>
    <property type="molecule type" value="Genomic_DNA"/>
</dbReference>
<feature type="transmembrane region" description="Helical" evidence="2">
    <location>
        <begin position="6"/>
        <end position="27"/>
    </location>
</feature>
<evidence type="ECO:0000259" key="3">
    <source>
        <dbReference type="Pfam" id="PF24800"/>
    </source>
</evidence>
<proteinExistence type="predicted"/>
<evidence type="ECO:0000256" key="1">
    <source>
        <dbReference type="SAM" id="MobiDB-lite"/>
    </source>
</evidence>
<feature type="transmembrane region" description="Helical" evidence="2">
    <location>
        <begin position="148"/>
        <end position="167"/>
    </location>
</feature>
<keyword evidence="2" id="KW-1133">Transmembrane helix</keyword>
<evidence type="ECO:0000256" key="2">
    <source>
        <dbReference type="SAM" id="Phobius"/>
    </source>
</evidence>
<evidence type="ECO:0000313" key="5">
    <source>
        <dbReference type="Proteomes" id="UP000799302"/>
    </source>
</evidence>
<protein>
    <recommendedName>
        <fullName evidence="3">DUF7702 domain-containing protein</fullName>
    </recommendedName>
</protein>
<dbReference type="AlphaFoldDB" id="A0A6A6UEN8"/>
<keyword evidence="2" id="KW-0812">Transmembrane</keyword>
<dbReference type="OrthoDB" id="2560628at2759"/>
<accession>A0A6A6UEN8</accession>
<name>A0A6A6UEN8_9PEZI</name>
<feature type="transmembrane region" description="Helical" evidence="2">
    <location>
        <begin position="179"/>
        <end position="203"/>
    </location>
</feature>
<keyword evidence="5" id="KW-1185">Reference proteome</keyword>
<feature type="compositionally biased region" description="Low complexity" evidence="1">
    <location>
        <begin position="303"/>
        <end position="322"/>
    </location>
</feature>
<feature type="region of interest" description="Disordered" evidence="1">
    <location>
        <begin position="254"/>
        <end position="332"/>
    </location>
</feature>
<feature type="transmembrane region" description="Helical" evidence="2">
    <location>
        <begin position="39"/>
        <end position="60"/>
    </location>
</feature>
<reference evidence="4" key="1">
    <citation type="journal article" date="2020" name="Stud. Mycol.">
        <title>101 Dothideomycetes genomes: a test case for predicting lifestyles and emergence of pathogens.</title>
        <authorList>
            <person name="Haridas S."/>
            <person name="Albert R."/>
            <person name="Binder M."/>
            <person name="Bloem J."/>
            <person name="Labutti K."/>
            <person name="Salamov A."/>
            <person name="Andreopoulos B."/>
            <person name="Baker S."/>
            <person name="Barry K."/>
            <person name="Bills G."/>
            <person name="Bluhm B."/>
            <person name="Cannon C."/>
            <person name="Castanera R."/>
            <person name="Culley D."/>
            <person name="Daum C."/>
            <person name="Ezra D."/>
            <person name="Gonzalez J."/>
            <person name="Henrissat B."/>
            <person name="Kuo A."/>
            <person name="Liang C."/>
            <person name="Lipzen A."/>
            <person name="Lutzoni F."/>
            <person name="Magnuson J."/>
            <person name="Mondo S."/>
            <person name="Nolan M."/>
            <person name="Ohm R."/>
            <person name="Pangilinan J."/>
            <person name="Park H.-J."/>
            <person name="Ramirez L."/>
            <person name="Alfaro M."/>
            <person name="Sun H."/>
            <person name="Tritt A."/>
            <person name="Yoshinaga Y."/>
            <person name="Zwiers L.-H."/>
            <person name="Turgeon B."/>
            <person name="Goodwin S."/>
            <person name="Spatafora J."/>
            <person name="Crous P."/>
            <person name="Grigoriev I."/>
        </authorList>
    </citation>
    <scope>NUCLEOTIDE SEQUENCE</scope>
    <source>
        <strain evidence="4">CBS 115976</strain>
    </source>
</reference>
<feature type="domain" description="DUF7702" evidence="3">
    <location>
        <begin position="6"/>
        <end position="241"/>
    </location>
</feature>
<feature type="transmembrane region" description="Helical" evidence="2">
    <location>
        <begin position="66"/>
        <end position="90"/>
    </location>
</feature>
<feature type="compositionally biased region" description="Basic residues" evidence="1">
    <location>
        <begin position="261"/>
        <end position="281"/>
    </location>
</feature>
<dbReference type="PANTHER" id="PTHR42109">
    <property type="entry name" value="UNPLACED GENOMIC SCAFFOLD UM_SCAF_CONTIG_1.265, WHOLE GENOME SHOTGUN SEQUENCE"/>
    <property type="match status" value="1"/>
</dbReference>
<dbReference type="Pfam" id="PF24800">
    <property type="entry name" value="DUF7702"/>
    <property type="match status" value="1"/>
</dbReference>
<dbReference type="InterPro" id="IPR056119">
    <property type="entry name" value="DUF7702"/>
</dbReference>
<evidence type="ECO:0000313" key="4">
    <source>
        <dbReference type="EMBL" id="KAF2670031.1"/>
    </source>
</evidence>
<dbReference type="PANTHER" id="PTHR42109:SF2">
    <property type="entry name" value="INTEGRAL MEMBRANE PROTEIN"/>
    <property type="match status" value="1"/>
</dbReference>
<feature type="transmembrane region" description="Helical" evidence="2">
    <location>
        <begin position="215"/>
        <end position="236"/>
    </location>
</feature>
<gene>
    <name evidence="4" type="ORF">BT63DRAFT_454216</name>
</gene>
<dbReference type="Proteomes" id="UP000799302">
    <property type="component" value="Unassembled WGS sequence"/>
</dbReference>